<feature type="signal peptide" evidence="3">
    <location>
        <begin position="1"/>
        <end position="33"/>
    </location>
</feature>
<dbReference type="EC" id="3.-.-.-" evidence="5"/>
<evidence type="ECO:0000256" key="3">
    <source>
        <dbReference type="SAM" id="SignalP"/>
    </source>
</evidence>
<comment type="caution">
    <text evidence="5">The sequence shown here is derived from an EMBL/GenBank/DDBJ whole genome shotgun (WGS) entry which is preliminary data.</text>
</comment>
<organism evidence="5 6">
    <name type="scientific">Paenibacillus aestuarii</name>
    <dbReference type="NCBI Taxonomy" id="516965"/>
    <lineage>
        <taxon>Bacteria</taxon>
        <taxon>Bacillati</taxon>
        <taxon>Bacillota</taxon>
        <taxon>Bacilli</taxon>
        <taxon>Bacillales</taxon>
        <taxon>Paenibacillaceae</taxon>
        <taxon>Paenibacillus</taxon>
    </lineage>
</organism>
<dbReference type="PROSITE" id="PS51257">
    <property type="entry name" value="PROKAR_LIPOPROTEIN"/>
    <property type="match status" value="1"/>
</dbReference>
<dbReference type="Proteomes" id="UP001596044">
    <property type="component" value="Unassembled WGS sequence"/>
</dbReference>
<dbReference type="Gene3D" id="3.20.20.370">
    <property type="entry name" value="Glycoside hydrolase/deacetylase"/>
    <property type="match status" value="1"/>
</dbReference>
<keyword evidence="2 5" id="KW-0378">Hydrolase</keyword>
<feature type="domain" description="NodB homology" evidence="4">
    <location>
        <begin position="85"/>
        <end position="268"/>
    </location>
</feature>
<dbReference type="InterPro" id="IPR050248">
    <property type="entry name" value="Polysacc_deacetylase_ArnD"/>
</dbReference>
<keyword evidence="1" id="KW-0479">Metal-binding</keyword>
<evidence type="ECO:0000313" key="5">
    <source>
        <dbReference type="EMBL" id="MFC5452742.1"/>
    </source>
</evidence>
<accession>A0ABW0KI15</accession>
<dbReference type="InterPro" id="IPR011330">
    <property type="entry name" value="Glyco_hydro/deAcase_b/a-brl"/>
</dbReference>
<gene>
    <name evidence="5" type="ORF">ACFPOG_31535</name>
</gene>
<sequence>MRSKEALKAMKPLKVCILLACIGIVGCSHTDQASSISVPVPSADAVPATVQLSSAQQALSDNHNSANEQISSAVKVINNVKTDHPMAALTFDDGPDDKYTPRILDILKKENVKGTFFVVGQQAKQHPQMMKRIVEEGHAVGNHSWDHPDLAKASPDKIQSEIMSTDDVIKQLTGAVPTLFRAPYGAVSPQLESEAEGSGHELIGWSVDTLDWDGKSVSQILTNVKKEVRPGSIILQHFAGGKKGNLNNTVEALPQIIAYLRQKGYTLVTVPELIAAKKS</sequence>
<dbReference type="EMBL" id="JBHSMJ010000063">
    <property type="protein sequence ID" value="MFC5452742.1"/>
    <property type="molecule type" value="Genomic_DNA"/>
</dbReference>
<dbReference type="CDD" id="cd10917">
    <property type="entry name" value="CE4_NodB_like_6s_7s"/>
    <property type="match status" value="1"/>
</dbReference>
<keyword evidence="3" id="KW-0732">Signal</keyword>
<reference evidence="6" key="1">
    <citation type="journal article" date="2019" name="Int. J. Syst. Evol. Microbiol.">
        <title>The Global Catalogue of Microorganisms (GCM) 10K type strain sequencing project: providing services to taxonomists for standard genome sequencing and annotation.</title>
        <authorList>
            <consortium name="The Broad Institute Genomics Platform"/>
            <consortium name="The Broad Institute Genome Sequencing Center for Infectious Disease"/>
            <person name="Wu L."/>
            <person name="Ma J."/>
        </authorList>
    </citation>
    <scope>NUCLEOTIDE SEQUENCE [LARGE SCALE GENOMIC DNA]</scope>
    <source>
        <strain evidence="6">KACC 11904</strain>
    </source>
</reference>
<protein>
    <submittedName>
        <fullName evidence="5">Polysaccharide deacetylase family protein</fullName>
        <ecNumber evidence="5">3.-.-.-</ecNumber>
    </submittedName>
</protein>
<evidence type="ECO:0000259" key="4">
    <source>
        <dbReference type="PROSITE" id="PS51677"/>
    </source>
</evidence>
<dbReference type="PANTHER" id="PTHR10587">
    <property type="entry name" value="GLYCOSYL TRANSFERASE-RELATED"/>
    <property type="match status" value="1"/>
</dbReference>
<dbReference type="PANTHER" id="PTHR10587:SF133">
    <property type="entry name" value="CHITIN DEACETYLASE 1-RELATED"/>
    <property type="match status" value="1"/>
</dbReference>
<proteinExistence type="predicted"/>
<evidence type="ECO:0000313" key="6">
    <source>
        <dbReference type="Proteomes" id="UP001596044"/>
    </source>
</evidence>
<dbReference type="InterPro" id="IPR002509">
    <property type="entry name" value="NODB_dom"/>
</dbReference>
<feature type="chain" id="PRO_5045889004" evidence="3">
    <location>
        <begin position="34"/>
        <end position="279"/>
    </location>
</feature>
<dbReference type="PROSITE" id="PS51677">
    <property type="entry name" value="NODB"/>
    <property type="match status" value="1"/>
</dbReference>
<dbReference type="GO" id="GO:0016787">
    <property type="term" value="F:hydrolase activity"/>
    <property type="evidence" value="ECO:0007669"/>
    <property type="project" value="UniProtKB-KW"/>
</dbReference>
<keyword evidence="6" id="KW-1185">Reference proteome</keyword>
<dbReference type="Pfam" id="PF01522">
    <property type="entry name" value="Polysacc_deac_1"/>
    <property type="match status" value="1"/>
</dbReference>
<dbReference type="SUPFAM" id="SSF88713">
    <property type="entry name" value="Glycoside hydrolase/deacetylase"/>
    <property type="match status" value="1"/>
</dbReference>
<name>A0ABW0KI15_9BACL</name>
<evidence type="ECO:0000256" key="1">
    <source>
        <dbReference type="ARBA" id="ARBA00022723"/>
    </source>
</evidence>
<evidence type="ECO:0000256" key="2">
    <source>
        <dbReference type="ARBA" id="ARBA00022801"/>
    </source>
</evidence>
<dbReference type="RefSeq" id="WP_270877805.1">
    <property type="nucleotide sequence ID" value="NZ_JAQFVF010000009.1"/>
</dbReference>